<dbReference type="Proteomes" id="UP000427769">
    <property type="component" value="Chromosome"/>
</dbReference>
<keyword evidence="3" id="KW-0411">Iron-sulfur</keyword>
<feature type="domain" description="4Fe-4S ferredoxin-type" evidence="4">
    <location>
        <begin position="15"/>
        <end position="43"/>
    </location>
</feature>
<dbReference type="SUPFAM" id="SSF46548">
    <property type="entry name" value="alpha-helical ferredoxin"/>
    <property type="match status" value="1"/>
</dbReference>
<keyword evidence="1" id="KW-0479">Metal-binding</keyword>
<dbReference type="InterPro" id="IPR051460">
    <property type="entry name" value="HdrC_iron-sulfur_subunit"/>
</dbReference>
<sequence>MNESNPHASNPLDDIRAKLLPCIQCGTCTASCPNAGEMDLTPRKMWRLVIMGRLADVMASRTFILCSDCYTCTLRCPRGLPLTEAMEALKGIAFARQEKRHRASRLFYETFMRTVQGRGRLHEMAFMTRYFTAMKSPVAPFRFAPLGMKLMGKGKVELGAGKSEATPLEDLFRKVKQLEEAGDDR</sequence>
<evidence type="ECO:0000259" key="4">
    <source>
        <dbReference type="PROSITE" id="PS51379"/>
    </source>
</evidence>
<dbReference type="GO" id="GO:0005886">
    <property type="term" value="C:plasma membrane"/>
    <property type="evidence" value="ECO:0007669"/>
    <property type="project" value="TreeGrafter"/>
</dbReference>
<evidence type="ECO:0000313" key="6">
    <source>
        <dbReference type="Proteomes" id="UP000427769"/>
    </source>
</evidence>
<keyword evidence="2" id="KW-0408">Iron</keyword>
<organism evidence="5 6">
    <name type="scientific">Desulfosarcina widdelii</name>
    <dbReference type="NCBI Taxonomy" id="947919"/>
    <lineage>
        <taxon>Bacteria</taxon>
        <taxon>Pseudomonadati</taxon>
        <taxon>Thermodesulfobacteriota</taxon>
        <taxon>Desulfobacteria</taxon>
        <taxon>Desulfobacterales</taxon>
        <taxon>Desulfosarcinaceae</taxon>
        <taxon>Desulfosarcina</taxon>
    </lineage>
</organism>
<evidence type="ECO:0000256" key="3">
    <source>
        <dbReference type="ARBA" id="ARBA00023014"/>
    </source>
</evidence>
<gene>
    <name evidence="5" type="ORF">DSCW_61100</name>
</gene>
<dbReference type="OrthoDB" id="9769677at2"/>
<dbReference type="InterPro" id="IPR017900">
    <property type="entry name" value="4Fe4S_Fe_S_CS"/>
</dbReference>
<dbReference type="PROSITE" id="PS51379">
    <property type="entry name" value="4FE4S_FER_2"/>
    <property type="match status" value="1"/>
</dbReference>
<evidence type="ECO:0000256" key="2">
    <source>
        <dbReference type="ARBA" id="ARBA00023004"/>
    </source>
</evidence>
<dbReference type="PROSITE" id="PS00198">
    <property type="entry name" value="4FE4S_FER_1"/>
    <property type="match status" value="1"/>
</dbReference>
<dbReference type="PANTHER" id="PTHR43255:SF2">
    <property type="entry name" value="HETERODISULFIDE REDUCTASE RELATED PROTEIN"/>
    <property type="match status" value="1"/>
</dbReference>
<dbReference type="GO" id="GO:0046872">
    <property type="term" value="F:metal ion binding"/>
    <property type="evidence" value="ECO:0007669"/>
    <property type="project" value="UniProtKB-KW"/>
</dbReference>
<dbReference type="PANTHER" id="PTHR43255">
    <property type="entry name" value="IRON-SULFUR-BINDING OXIDOREDUCTASE FADF-RELATED-RELATED"/>
    <property type="match status" value="1"/>
</dbReference>
<proteinExistence type="predicted"/>
<dbReference type="Gene3D" id="1.10.1060.10">
    <property type="entry name" value="Alpha-helical ferredoxin"/>
    <property type="match status" value="1"/>
</dbReference>
<dbReference type="AlphaFoldDB" id="A0A5K7ZG65"/>
<dbReference type="InterPro" id="IPR017896">
    <property type="entry name" value="4Fe4S_Fe-S-bd"/>
</dbReference>
<accession>A0A5K7ZG65</accession>
<name>A0A5K7ZG65_9BACT</name>
<dbReference type="Pfam" id="PF13534">
    <property type="entry name" value="Fer4_17"/>
    <property type="match status" value="1"/>
</dbReference>
<reference evidence="5 6" key="1">
    <citation type="submission" date="2019-11" db="EMBL/GenBank/DDBJ databases">
        <title>Comparative genomics of hydrocarbon-degrading Desulfosarcina strains.</title>
        <authorList>
            <person name="Watanabe M."/>
            <person name="Kojima H."/>
            <person name="Fukui M."/>
        </authorList>
    </citation>
    <scope>NUCLEOTIDE SEQUENCE [LARGE SCALE GENOMIC DNA]</scope>
    <source>
        <strain evidence="5 6">PP31</strain>
    </source>
</reference>
<dbReference type="KEGG" id="dwd:DSCW_61100"/>
<protein>
    <recommendedName>
        <fullName evidence="4">4Fe-4S ferredoxin-type domain-containing protein</fullName>
    </recommendedName>
</protein>
<dbReference type="GO" id="GO:0051536">
    <property type="term" value="F:iron-sulfur cluster binding"/>
    <property type="evidence" value="ECO:0007669"/>
    <property type="project" value="UniProtKB-KW"/>
</dbReference>
<keyword evidence="6" id="KW-1185">Reference proteome</keyword>
<dbReference type="RefSeq" id="WP_155307302.1">
    <property type="nucleotide sequence ID" value="NZ_AP021875.1"/>
</dbReference>
<evidence type="ECO:0000313" key="5">
    <source>
        <dbReference type="EMBL" id="BBO78693.1"/>
    </source>
</evidence>
<dbReference type="EMBL" id="AP021875">
    <property type="protein sequence ID" value="BBO78693.1"/>
    <property type="molecule type" value="Genomic_DNA"/>
</dbReference>
<evidence type="ECO:0000256" key="1">
    <source>
        <dbReference type="ARBA" id="ARBA00022723"/>
    </source>
</evidence>
<dbReference type="InterPro" id="IPR009051">
    <property type="entry name" value="Helical_ferredxn"/>
</dbReference>